<dbReference type="EMBL" id="CT573213">
    <property type="protein sequence ID" value="CAJ62293.1"/>
    <property type="molecule type" value="Genomic_DNA"/>
</dbReference>
<evidence type="ECO:0000256" key="1">
    <source>
        <dbReference type="ARBA" id="ARBA00022679"/>
    </source>
</evidence>
<dbReference type="PANTHER" id="PTHR43877:SF2">
    <property type="entry name" value="AMINOALKYLPHOSPHONATE N-ACETYLTRANSFERASE-RELATED"/>
    <property type="match status" value="1"/>
</dbReference>
<dbReference type="HOGENOM" id="CLU_1649648_0_0_11"/>
<gene>
    <name evidence="4" type="ordered locus">FRAAL3650</name>
</gene>
<dbReference type="InterPro" id="IPR050832">
    <property type="entry name" value="Bact_Acetyltransf"/>
</dbReference>
<feature type="domain" description="N-acetyltransferase" evidence="3">
    <location>
        <begin position="10"/>
        <end position="165"/>
    </location>
</feature>
<dbReference type="GO" id="GO:0016747">
    <property type="term" value="F:acyltransferase activity, transferring groups other than amino-acyl groups"/>
    <property type="evidence" value="ECO:0007669"/>
    <property type="project" value="InterPro"/>
</dbReference>
<dbReference type="CDD" id="cd04301">
    <property type="entry name" value="NAT_SF"/>
    <property type="match status" value="1"/>
</dbReference>
<dbReference type="Gene3D" id="3.40.630.30">
    <property type="match status" value="1"/>
</dbReference>
<evidence type="ECO:0000313" key="5">
    <source>
        <dbReference type="Proteomes" id="UP000000657"/>
    </source>
</evidence>
<dbReference type="PANTHER" id="PTHR43877">
    <property type="entry name" value="AMINOALKYLPHOSPHONATE N-ACETYLTRANSFERASE-RELATED-RELATED"/>
    <property type="match status" value="1"/>
</dbReference>
<sequence>MEPVLEPAPVVVRLARADDFPAALDVWRRANGARGRPPDAQRIIRVRAKLTAPDALLVIAGADTKVLGMLLAEPGRDQDGRGPRLTGLCHISMVFVHPEHWGRRVGELLIGYLVDQAGSHGFTRLQLWTGADNDRALRLYRRVGFVPSGRVSRTADAVAIVQMVRSVAS</sequence>
<dbReference type="KEGG" id="fal:FRAAL3650"/>
<dbReference type="Pfam" id="PF00583">
    <property type="entry name" value="Acetyltransf_1"/>
    <property type="match status" value="1"/>
</dbReference>
<protein>
    <submittedName>
        <fullName evidence="4">Acetyltransferase, GNAT family</fullName>
    </submittedName>
</protein>
<dbReference type="PROSITE" id="PS51186">
    <property type="entry name" value="GNAT"/>
    <property type="match status" value="1"/>
</dbReference>
<dbReference type="InterPro" id="IPR000182">
    <property type="entry name" value="GNAT_dom"/>
</dbReference>
<evidence type="ECO:0000259" key="3">
    <source>
        <dbReference type="PROSITE" id="PS51186"/>
    </source>
</evidence>
<accession>Q0RJL9</accession>
<evidence type="ECO:0000256" key="2">
    <source>
        <dbReference type="ARBA" id="ARBA00023315"/>
    </source>
</evidence>
<reference evidence="4 5" key="1">
    <citation type="journal article" date="2007" name="Genome Res.">
        <title>Genome characteristics of facultatively symbiotic Frankia sp. strains reflect host range and host plant biogeography.</title>
        <authorList>
            <person name="Normand P."/>
            <person name="Lapierre P."/>
            <person name="Tisa L.S."/>
            <person name="Gogarten J.P."/>
            <person name="Alloisio N."/>
            <person name="Bagnarol E."/>
            <person name="Bassi C.A."/>
            <person name="Berry A.M."/>
            <person name="Bickhart D.M."/>
            <person name="Choisne N."/>
            <person name="Couloux A."/>
            <person name="Cournoyer B."/>
            <person name="Cruveiller S."/>
            <person name="Daubin V."/>
            <person name="Demange N."/>
            <person name="Francino M.P."/>
            <person name="Goltsman E."/>
            <person name="Huang Y."/>
            <person name="Kopp O.R."/>
            <person name="Labarre L."/>
            <person name="Lapidus A."/>
            <person name="Lavire C."/>
            <person name="Marechal J."/>
            <person name="Martinez M."/>
            <person name="Mastronunzio J.E."/>
            <person name="Mullin B.C."/>
            <person name="Niemann J."/>
            <person name="Pujic P."/>
            <person name="Rawnsley T."/>
            <person name="Rouy Z."/>
            <person name="Schenowitz C."/>
            <person name="Sellstedt A."/>
            <person name="Tavares F."/>
            <person name="Tomkins J.P."/>
            <person name="Vallenet D."/>
            <person name="Valverde C."/>
            <person name="Wall L.G."/>
            <person name="Wang Y."/>
            <person name="Medigue C."/>
            <person name="Benson D.R."/>
        </authorList>
    </citation>
    <scope>NUCLEOTIDE SEQUENCE [LARGE SCALE GENOMIC DNA]</scope>
    <source>
        <strain evidence="5">DSM 45986 / CECT 9034 / ACN14a</strain>
    </source>
</reference>
<proteinExistence type="predicted"/>
<dbReference type="InterPro" id="IPR016181">
    <property type="entry name" value="Acyl_CoA_acyltransferase"/>
</dbReference>
<dbReference type="SUPFAM" id="SSF55729">
    <property type="entry name" value="Acyl-CoA N-acyltransferases (Nat)"/>
    <property type="match status" value="1"/>
</dbReference>
<keyword evidence="1" id="KW-0808">Transferase</keyword>
<keyword evidence="5" id="KW-1185">Reference proteome</keyword>
<organism evidence="4 5">
    <name type="scientific">Frankia alni (strain DSM 45986 / CECT 9034 / ACN14a)</name>
    <dbReference type="NCBI Taxonomy" id="326424"/>
    <lineage>
        <taxon>Bacteria</taxon>
        <taxon>Bacillati</taxon>
        <taxon>Actinomycetota</taxon>
        <taxon>Actinomycetes</taxon>
        <taxon>Frankiales</taxon>
        <taxon>Frankiaceae</taxon>
        <taxon>Frankia</taxon>
    </lineage>
</organism>
<dbReference type="Proteomes" id="UP000000657">
    <property type="component" value="Chromosome"/>
</dbReference>
<dbReference type="AlphaFoldDB" id="Q0RJL9"/>
<dbReference type="STRING" id="326424.FRAAL3650"/>
<name>Q0RJL9_FRAAA</name>
<keyword evidence="2" id="KW-0012">Acyltransferase</keyword>
<dbReference type="RefSeq" id="WP_011604789.1">
    <property type="nucleotide sequence ID" value="NC_008278.1"/>
</dbReference>
<evidence type="ECO:0000313" key="4">
    <source>
        <dbReference type="EMBL" id="CAJ62293.1"/>
    </source>
</evidence>
<dbReference type="eggNOG" id="COG0456">
    <property type="taxonomic scope" value="Bacteria"/>
</dbReference>